<protein>
    <recommendedName>
        <fullName evidence="3">SCP domain-containing protein</fullName>
    </recommendedName>
</protein>
<evidence type="ECO:0000256" key="1">
    <source>
        <dbReference type="SAM" id="MobiDB-lite"/>
    </source>
</evidence>
<evidence type="ECO:0000256" key="2">
    <source>
        <dbReference type="SAM" id="SignalP"/>
    </source>
</evidence>
<dbReference type="InterPro" id="IPR035940">
    <property type="entry name" value="CAP_sf"/>
</dbReference>
<dbReference type="SMART" id="SM00198">
    <property type="entry name" value="SCP"/>
    <property type="match status" value="1"/>
</dbReference>
<reference evidence="4" key="1">
    <citation type="submission" date="2021-02" db="EMBL/GenBank/DDBJ databases">
        <authorList>
            <person name="Nowell W R."/>
        </authorList>
    </citation>
    <scope>NUCLEOTIDE SEQUENCE</scope>
</reference>
<dbReference type="Pfam" id="PF00188">
    <property type="entry name" value="CAP"/>
    <property type="match status" value="1"/>
</dbReference>
<evidence type="ECO:0000259" key="3">
    <source>
        <dbReference type="SMART" id="SM00198"/>
    </source>
</evidence>
<organism evidence="4 5">
    <name type="scientific">Adineta ricciae</name>
    <name type="common">Rotifer</name>
    <dbReference type="NCBI Taxonomy" id="249248"/>
    <lineage>
        <taxon>Eukaryota</taxon>
        <taxon>Metazoa</taxon>
        <taxon>Spiralia</taxon>
        <taxon>Gnathifera</taxon>
        <taxon>Rotifera</taxon>
        <taxon>Eurotatoria</taxon>
        <taxon>Bdelloidea</taxon>
        <taxon>Adinetida</taxon>
        <taxon>Adinetidae</taxon>
        <taxon>Adineta</taxon>
    </lineage>
</organism>
<feature type="signal peptide" evidence="2">
    <location>
        <begin position="1"/>
        <end position="20"/>
    </location>
</feature>
<name>A0A813QEC8_ADIRI</name>
<dbReference type="SUPFAM" id="SSF55797">
    <property type="entry name" value="PR-1-like"/>
    <property type="match status" value="1"/>
</dbReference>
<feature type="region of interest" description="Disordered" evidence="1">
    <location>
        <begin position="2515"/>
        <end position="2552"/>
    </location>
</feature>
<evidence type="ECO:0000313" key="5">
    <source>
        <dbReference type="Proteomes" id="UP000663828"/>
    </source>
</evidence>
<gene>
    <name evidence="4" type="ORF">XAT740_LOCUS1186</name>
</gene>
<feature type="chain" id="PRO_5033044629" description="SCP domain-containing protein" evidence="2">
    <location>
        <begin position="21"/>
        <end position="2716"/>
    </location>
</feature>
<feature type="domain" description="SCP" evidence="3">
    <location>
        <begin position="2571"/>
        <end position="2699"/>
    </location>
</feature>
<dbReference type="Gene3D" id="3.40.33.10">
    <property type="entry name" value="CAP"/>
    <property type="match status" value="1"/>
</dbReference>
<proteinExistence type="predicted"/>
<feature type="compositionally biased region" description="Basic and acidic residues" evidence="1">
    <location>
        <begin position="2527"/>
        <end position="2541"/>
    </location>
</feature>
<keyword evidence="5" id="KW-1185">Reference proteome</keyword>
<sequence>MISFYLIFIVHFSAIKPLWTTTVTPSPFQFIFDYHDEQIINTNFTITTTLIRNHSQTLDCENHRYGMCLVDMSLKIRSTGTSTTCSCQSPARLRTSADYLHTCTLPITDATEQPIITMIINSSDFDELLPSATAIFRNAPAYSIEKQGDSAIVVQTKQNNILLRSLRHLRSQIDMDDAVESELIDPECIFDNHDYRYRNSLGIPPISRSDDVATADFANGANTDDNPNDSQEEIDYSIILKCTVIPPLYGNLDVEWIRVADAPYIIVDSRIDRNIDPDSDGIYFPQMNRYVFLVRMKVYIYLQFIVVPSSNVNLLYVVTHYDTGGKEFYRSRTQDDPVVQRFLKKPIKYFEVHLNSTDNGLPPSDVTLNVAYCVTPLEKCPTIINPEYPLDDYTGTVNIDIPINADDELTHPVVPAAAQRIPVAPLVSSSNIVPDVDITIDVGSIPSRSNNIYTELASQDDFIPIQPPVPSIISYASPISVPIQPLIAIRNPVNPIVVPVDVRISSEPLEDNQPYIPVINQSPIIDQPSVLMPIADNTIPVIVAQDPIPSLPIQSSRLIGPATIDVSNNIPGPLYPSDILIPPIRTAEQVPAHYACYNDLQAVGNINVQNVFGINSPHPSPFSDIINSQSLSSGYSYSSAHYPFHTIVINLRVNIYVQALTLGSQSNVQRFGLRLYNPDDGVDDTYYSSITPQYGNQPAVVGIPLAKVAIRLYLNLYTTNDGQPPNNIKVVLNACFDTTAPVSSVGSERIGGQYYRTPGVLPTIFVPSKPLPESAIVTYGSGSIPLPNVQSGNIIANVEVPVDTISSAPISLPYNDIQTYYSEIRTPYDLSTNSFVPLRSGVAPISSEDLAATIDIDVELNGQPLPVRSNGVEVIPPVARVSPVVSYYHSPIIQSPAPTYYSLPPMRSTERVPAHYTCYNDLQAVGNINVQNIFDINSPHPSPFSDIINSQSLSSGYWYSSAHYPFHTIVINLRVNIYVQALTLGSQSNVQRFGLRLYNPDDGVDDTYYSSITPQYGNQPAVVGIPLAKVAIRLYLNLYTTNDGQPPNNIKVVLNACFDTTAPVNSVGSERIGGQYYRSPGVLPTIFVPSKPLPQPVIIVPSEYVDNQVPMAPFERGGGIDVNGTIGQQSGLFEILPSPTKPIPFSRKPGQCFEQIPIIGGSLITMIRSRNPAHQMVGPEINFGGTGYTFSSESDGYEFEIHFVQPFTMKYVFIPYSTNVESFKVEASHAGMLAVLTSKPTNDGLVVDGFPPILISMLVVTIAHTTDGYLPSHITLNIGVCNPIYSPSNEGNEIPEITDCTSQLRLIDNPIQVDRVDIKAPAGHIRPNDLINPNENGMEFYTVGTHTIDIFLVSTLAITSVTFHPLTNIDSFILQLHHSHRYYLEIMSNIGSKSINKLDNVPATLIRIIILGTEDGYPPNHGACIPTRLPRIMPSPFRHEMITKRRKLPRIDINRGVVLPYLEQPEPSINTRANINIQPIPQPVIDTFRSPIIMLPQSQPLPVVQQTLYSPILSQPQPIQPIQRILQTPQATYLTRSPSGFTCQHNYQILTSLHIHNVYTLSPTSSISDPTRSNSLLPDNGYSFGSHHYPFHTIVVTLKFTGYVQSLSLGTQSNVQRFGLRLYNPLRNVDDTYYSSVDSATGQPIISNIHMAKVAIRLYINLYTTSDGQPPNNVQLKFNICFDLRPNEPKEDDVGRTMMIGTPIIPSPEIVEPPELPVVPSILMIPSRMIEPPPIYRVRPPIISDPQPVRVAPQPLVVATIDIQADLVPVESMVQTVVRTLSSPIIDVPIVVDAPAPMMVAAPSIERVRPFYIPVQAMPKETVLSVSSPMQPVQELPIVTLIQQERIVPQEAEAISLPRFVAPNPVRNIRVPVEAIEQSYPSLTMPAPQYIQRIEQPIVYEQSVPNTIIPIQLLPIPVQQTFQAPQRILPSATIPHYLTRSPSGFTCQHNYQILTSLHIHNVYTLSPTSSISDSTRSNSLLPDNGYSFGSHHYPFHTIVVTLKFTGYVQSLSLGPQSNVQRFGLRLYNPLRNVDDTYYSSVDSATGQPIISNIHMAKVAIRLYINLYTTSDGQPPNNVQLKFNICFDLRPNEPKEDDVGRTMMIGTPIIPSPEIVEPPELPVVPSILMIPSRMIEPPPIYRVRPPIISDPQPVRVAPQPLVVATIDVQAELTPDESIAQTVVRTLPSRIIDTPMVMERIPPIAIERVRPVVIQETQPMILPPFIRTIYSPIQEPPPIYRDVDSIPPQLVFKPIVEQPVRVLPQPPLVATIEVQAELTPVESMVQTVVRTLPSPIIGDPIVVDAPIPMMVAPPPVERVRSVLIQQPQPMIPQPIVRTMYSENLLSAPSSVDTLPSPIIEAPNTIEITASISIMEQPNVYQEQQLVAPISVERVVAPPIIYPTINTVYSPIMPAPPPVIEAPPLIITPNPAYIQQPVSEIRLPNRPVSYVPVEISKPFIGMVPSPVMMPPVPIEPDYVVRVPIRAPLIRTETCICQCPRSGSISIYYDDSQPNINPSPYFAPSIPVHNDTSHDDEGKDHDSEPLKNNGRGSHEASAQNYAAENNATHGVPIDDFQQMILADHNKCRRQTCASDLQEDDELHREAMKRAHSLANGHMLPLPDDYNENVFELDTGDPSKVTSEMIVNGWCNEGKHYDAGKEESSLQYSQLVWKSSKKLGVGHAYDSHKLYVIVLYKPSGNLRGEFGANVGCGVQDKQKTN</sequence>
<comment type="caution">
    <text evidence="4">The sequence shown here is derived from an EMBL/GenBank/DDBJ whole genome shotgun (WGS) entry which is preliminary data.</text>
</comment>
<evidence type="ECO:0000313" key="4">
    <source>
        <dbReference type="EMBL" id="CAF0765876.1"/>
    </source>
</evidence>
<dbReference type="InterPro" id="IPR001283">
    <property type="entry name" value="CRISP-related"/>
</dbReference>
<dbReference type="InterPro" id="IPR014044">
    <property type="entry name" value="CAP_dom"/>
</dbReference>
<dbReference type="Proteomes" id="UP000663828">
    <property type="component" value="Unassembled WGS sequence"/>
</dbReference>
<dbReference type="PANTHER" id="PTHR10334">
    <property type="entry name" value="CYSTEINE-RICH SECRETORY PROTEIN-RELATED"/>
    <property type="match status" value="1"/>
</dbReference>
<accession>A0A813QEC8</accession>
<keyword evidence="2" id="KW-0732">Signal</keyword>
<dbReference type="EMBL" id="CAJNOR010000035">
    <property type="protein sequence ID" value="CAF0765876.1"/>
    <property type="molecule type" value="Genomic_DNA"/>
</dbReference>